<feature type="non-terminal residue" evidence="2">
    <location>
        <position position="50"/>
    </location>
</feature>
<protein>
    <submittedName>
        <fullName evidence="2">Uncharacterized protein</fullName>
    </submittedName>
</protein>
<sequence>SRDRTRNTPEKKWDCGLTIRGGEWGRTRRTKPCRGPRWPLLAGRMKSKTE</sequence>
<evidence type="ECO:0000313" key="3">
    <source>
        <dbReference type="Proteomes" id="UP000824469"/>
    </source>
</evidence>
<proteinExistence type="predicted"/>
<accession>A0AA38CGR5</accession>
<evidence type="ECO:0000256" key="1">
    <source>
        <dbReference type="SAM" id="MobiDB-lite"/>
    </source>
</evidence>
<feature type="region of interest" description="Disordered" evidence="1">
    <location>
        <begin position="24"/>
        <end position="50"/>
    </location>
</feature>
<keyword evidence="3" id="KW-1185">Reference proteome</keyword>
<reference evidence="2 3" key="1">
    <citation type="journal article" date="2021" name="Nat. Plants">
        <title>The Taxus genome provides insights into paclitaxel biosynthesis.</title>
        <authorList>
            <person name="Xiong X."/>
            <person name="Gou J."/>
            <person name="Liao Q."/>
            <person name="Li Y."/>
            <person name="Zhou Q."/>
            <person name="Bi G."/>
            <person name="Li C."/>
            <person name="Du R."/>
            <person name="Wang X."/>
            <person name="Sun T."/>
            <person name="Guo L."/>
            <person name="Liang H."/>
            <person name="Lu P."/>
            <person name="Wu Y."/>
            <person name="Zhang Z."/>
            <person name="Ro D.K."/>
            <person name="Shang Y."/>
            <person name="Huang S."/>
            <person name="Yan J."/>
        </authorList>
    </citation>
    <scope>NUCLEOTIDE SEQUENCE [LARGE SCALE GENOMIC DNA]</scope>
    <source>
        <strain evidence="2">Ta-2019</strain>
    </source>
</reference>
<feature type="non-terminal residue" evidence="2">
    <location>
        <position position="1"/>
    </location>
</feature>
<dbReference type="EMBL" id="JAHRHJ020000011">
    <property type="protein sequence ID" value="KAH9296433.1"/>
    <property type="molecule type" value="Genomic_DNA"/>
</dbReference>
<dbReference type="Proteomes" id="UP000824469">
    <property type="component" value="Unassembled WGS sequence"/>
</dbReference>
<gene>
    <name evidence="2" type="ORF">KI387_040021</name>
</gene>
<comment type="caution">
    <text evidence="2">The sequence shown here is derived from an EMBL/GenBank/DDBJ whole genome shotgun (WGS) entry which is preliminary data.</text>
</comment>
<dbReference type="AlphaFoldDB" id="A0AA38CGR5"/>
<organism evidence="2 3">
    <name type="scientific">Taxus chinensis</name>
    <name type="common">Chinese yew</name>
    <name type="synonym">Taxus wallichiana var. chinensis</name>
    <dbReference type="NCBI Taxonomy" id="29808"/>
    <lineage>
        <taxon>Eukaryota</taxon>
        <taxon>Viridiplantae</taxon>
        <taxon>Streptophyta</taxon>
        <taxon>Embryophyta</taxon>
        <taxon>Tracheophyta</taxon>
        <taxon>Spermatophyta</taxon>
        <taxon>Pinopsida</taxon>
        <taxon>Pinidae</taxon>
        <taxon>Conifers II</taxon>
        <taxon>Cupressales</taxon>
        <taxon>Taxaceae</taxon>
        <taxon>Taxus</taxon>
    </lineage>
</organism>
<name>A0AA38CGR5_TAXCH</name>
<evidence type="ECO:0000313" key="2">
    <source>
        <dbReference type="EMBL" id="KAH9296433.1"/>
    </source>
</evidence>